<keyword evidence="1" id="KW-0677">Repeat</keyword>
<feature type="repeat" description="ANK" evidence="3">
    <location>
        <begin position="801"/>
        <end position="828"/>
    </location>
</feature>
<dbReference type="Proteomes" id="UP001194746">
    <property type="component" value="Unassembled WGS sequence"/>
</dbReference>
<dbReference type="PANTHER" id="PTHR24198:SF194">
    <property type="entry name" value="INVERSIN-A"/>
    <property type="match status" value="1"/>
</dbReference>
<protein>
    <recommendedName>
        <fullName evidence="4">Clr5 domain-containing protein</fullName>
    </recommendedName>
</protein>
<evidence type="ECO:0000256" key="2">
    <source>
        <dbReference type="ARBA" id="ARBA00023043"/>
    </source>
</evidence>
<evidence type="ECO:0000256" key="3">
    <source>
        <dbReference type="PROSITE-ProRule" id="PRU00023"/>
    </source>
</evidence>
<dbReference type="Pfam" id="PF12796">
    <property type="entry name" value="Ank_2"/>
    <property type="match status" value="5"/>
</dbReference>
<evidence type="ECO:0000313" key="5">
    <source>
        <dbReference type="EMBL" id="KAF9892306.1"/>
    </source>
</evidence>
<feature type="repeat" description="ANK" evidence="3">
    <location>
        <begin position="651"/>
        <end position="683"/>
    </location>
</feature>
<proteinExistence type="predicted"/>
<evidence type="ECO:0000313" key="6">
    <source>
        <dbReference type="Proteomes" id="UP001194746"/>
    </source>
</evidence>
<dbReference type="AlphaFoldDB" id="A0AAD4CTA2"/>
<feature type="repeat" description="ANK" evidence="3">
    <location>
        <begin position="720"/>
        <end position="752"/>
    </location>
</feature>
<organism evidence="5 6">
    <name type="scientific">Aspergillus nanangensis</name>
    <dbReference type="NCBI Taxonomy" id="2582783"/>
    <lineage>
        <taxon>Eukaryota</taxon>
        <taxon>Fungi</taxon>
        <taxon>Dikarya</taxon>
        <taxon>Ascomycota</taxon>
        <taxon>Pezizomycotina</taxon>
        <taxon>Eurotiomycetes</taxon>
        <taxon>Eurotiomycetidae</taxon>
        <taxon>Eurotiales</taxon>
        <taxon>Aspergillaceae</taxon>
        <taxon>Aspergillus</taxon>
        <taxon>Aspergillus subgen. Circumdati</taxon>
    </lineage>
</organism>
<comment type="caution">
    <text evidence="5">The sequence shown here is derived from an EMBL/GenBank/DDBJ whole genome shotgun (WGS) entry which is preliminary data.</text>
</comment>
<dbReference type="InterPro" id="IPR025676">
    <property type="entry name" value="Clr5_dom"/>
</dbReference>
<gene>
    <name evidence="5" type="ORF">FE257_002083</name>
</gene>
<dbReference type="InterPro" id="IPR036770">
    <property type="entry name" value="Ankyrin_rpt-contain_sf"/>
</dbReference>
<feature type="repeat" description="ANK" evidence="3">
    <location>
        <begin position="1023"/>
        <end position="1055"/>
    </location>
</feature>
<keyword evidence="6" id="KW-1185">Reference proteome</keyword>
<dbReference type="InterPro" id="IPR002110">
    <property type="entry name" value="Ankyrin_rpt"/>
</dbReference>
<sequence length="1117" mass="123376">MSKNAPRIPGQLWEQHKEAIVTFYVANPLNRTIEHMIERYAFRASENQYTRKLKAWGIEKYHPTRDWELIYSKKRKRSEEGKESEITIRARKYSRLEVEKEIARHVRLGRDGWISDGILPDYITVCTPKAEGEGSVTVDRDFLLRDLPWYQCIQKLEVLVSGGLSSGIVPSTGNMSIELAMRKLAPRPDSDLPQLRIPDGFSYKSGRVINAYLPPERMPNTDPLFQGPKNIWDQPAFAQLKAFLQRFIFLSVNKVLDQWKFNKICDWIVEKGGEHILVFLCRLRSPLMKVFAEKVFRSTVMSGNVYLGRKVFQVVESLQAGDAFRSQRLASYLSDAVKKGHEAMVDFLCKEGAHPEVSDSWIWQGDQELKLPVLRTLLEFGANPEKMITNREVGFPLVNAALRGSLEAVKLLVEHGSQIDNYLPMYYGTALQAAAYRGHLDVARYLIQRGANVNVPFGLVVELSRSAVDDDAQLIPLLTPVQIASKTNNLDLLHVLLEQRTCAINCPAFPYPDSPEYIWALIQPYRTTQQRYKPLYHESPYGRYGLVYSPLQYSVINQNPEMVAALLSTGVAPDFRIAPDVQDTPLQMSARLGNVEIFQLLFIWGASIDAPPAGYNGRTALQGAAESGNWKIVASLLGAGVQINEPAGKDHGLTALQAACLNGHSLIAGVLLFHGADPNLDPSPNEGLTTTQAAAVHGDIGTVKDLITLGANFNNRATRGGITALLAVIRHKSLPLVELLVMHGADVNPSGDFAFPSPLGDAAASDWFEGVRFLLDHGANVNHVALSLLESHPDELPLAVDLYSPLGWAIANGNDEMIYLLVKNGANVLLPAFVCDIEPGEPGGSLILALSHEPSLEIIDFFLEQAPQLEMHPGWENALRTVLIDEIDVNFSVRQRIIVEVNSLTPLLRLRAIQKAWDALPSRYDDMDSEEQGMIKIIETLIEIGAPLETRDENGSTLLMRTARGGYVKSCSFIISRGATVNTHAGQFRGTPLQEAIKAGHVDIANCLLDHGADVNALPADDCGVTALQAASINGIFELAVQLLERGADISAPAAPEHGRTAIDGSAERGHFDMVKLLLNAYGEDVDLGPVCRQAAGYAEKEEHFELAQWLREFPSS</sequence>
<reference evidence="5" key="2">
    <citation type="submission" date="2020-02" db="EMBL/GenBank/DDBJ databases">
        <authorList>
            <person name="Gilchrist C.L.M."/>
            <person name="Chooi Y.-H."/>
        </authorList>
    </citation>
    <scope>NUCLEOTIDE SEQUENCE</scope>
    <source>
        <strain evidence="5">MST-FP2251</strain>
    </source>
</reference>
<dbReference type="Pfam" id="PF14420">
    <property type="entry name" value="Clr5"/>
    <property type="match status" value="1"/>
</dbReference>
<dbReference type="PRINTS" id="PR01415">
    <property type="entry name" value="ANKYRIN"/>
</dbReference>
<feature type="repeat" description="ANK" evidence="3">
    <location>
        <begin position="581"/>
        <end position="613"/>
    </location>
</feature>
<dbReference type="PROSITE" id="PS50088">
    <property type="entry name" value="ANK_REPEAT"/>
    <property type="match status" value="9"/>
</dbReference>
<keyword evidence="2 3" id="KW-0040">ANK repeat</keyword>
<feature type="repeat" description="ANK" evidence="3">
    <location>
        <begin position="988"/>
        <end position="1020"/>
    </location>
</feature>
<evidence type="ECO:0000259" key="4">
    <source>
        <dbReference type="Pfam" id="PF14420"/>
    </source>
</evidence>
<accession>A0AAD4CTA2</accession>
<reference evidence="5" key="1">
    <citation type="journal article" date="2019" name="Beilstein J. Org. Chem.">
        <title>Nanangenines: drimane sesquiterpenoids as the dominant metabolite cohort of a novel Australian fungus, Aspergillus nanangensis.</title>
        <authorList>
            <person name="Lacey H.J."/>
            <person name="Gilchrist C.L.M."/>
            <person name="Crombie A."/>
            <person name="Kalaitzis J.A."/>
            <person name="Vuong D."/>
            <person name="Rutledge P.J."/>
            <person name="Turner P."/>
            <person name="Pitt J.I."/>
            <person name="Lacey E."/>
            <person name="Chooi Y.H."/>
            <person name="Piggott A.M."/>
        </authorList>
    </citation>
    <scope>NUCLEOTIDE SEQUENCE</scope>
    <source>
        <strain evidence="5">MST-FP2251</strain>
    </source>
</reference>
<dbReference type="Gene3D" id="1.25.40.20">
    <property type="entry name" value="Ankyrin repeat-containing domain"/>
    <property type="match status" value="3"/>
</dbReference>
<dbReference type="SMART" id="SM00248">
    <property type="entry name" value="ANK"/>
    <property type="match status" value="16"/>
</dbReference>
<evidence type="ECO:0000256" key="1">
    <source>
        <dbReference type="ARBA" id="ARBA00022737"/>
    </source>
</evidence>
<feature type="repeat" description="ANK" evidence="3">
    <location>
        <begin position="426"/>
        <end position="455"/>
    </location>
</feature>
<feature type="repeat" description="ANK" evidence="3">
    <location>
        <begin position="616"/>
        <end position="648"/>
    </location>
</feature>
<dbReference type="EMBL" id="VCAU01000013">
    <property type="protein sequence ID" value="KAF9892306.1"/>
    <property type="molecule type" value="Genomic_DNA"/>
</dbReference>
<dbReference type="SUPFAM" id="SSF48403">
    <property type="entry name" value="Ankyrin repeat"/>
    <property type="match status" value="3"/>
</dbReference>
<dbReference type="PROSITE" id="PS50297">
    <property type="entry name" value="ANK_REP_REGION"/>
    <property type="match status" value="6"/>
</dbReference>
<feature type="domain" description="Clr5" evidence="4">
    <location>
        <begin position="12"/>
        <end position="60"/>
    </location>
</feature>
<name>A0AAD4CTA2_ASPNN</name>
<feature type="repeat" description="ANK" evidence="3">
    <location>
        <begin position="686"/>
        <end position="718"/>
    </location>
</feature>
<dbReference type="PANTHER" id="PTHR24198">
    <property type="entry name" value="ANKYRIN REPEAT AND PROTEIN KINASE DOMAIN-CONTAINING PROTEIN"/>
    <property type="match status" value="1"/>
</dbReference>